<organism evidence="2 3">
    <name type="scientific">Temnothorax longispinosus</name>
    <dbReference type="NCBI Taxonomy" id="300112"/>
    <lineage>
        <taxon>Eukaryota</taxon>
        <taxon>Metazoa</taxon>
        <taxon>Ecdysozoa</taxon>
        <taxon>Arthropoda</taxon>
        <taxon>Hexapoda</taxon>
        <taxon>Insecta</taxon>
        <taxon>Pterygota</taxon>
        <taxon>Neoptera</taxon>
        <taxon>Endopterygota</taxon>
        <taxon>Hymenoptera</taxon>
        <taxon>Apocrita</taxon>
        <taxon>Aculeata</taxon>
        <taxon>Formicoidea</taxon>
        <taxon>Formicidae</taxon>
        <taxon>Myrmicinae</taxon>
        <taxon>Temnothorax</taxon>
    </lineage>
</organism>
<proteinExistence type="predicted"/>
<dbReference type="EMBL" id="QBLH01001439">
    <property type="protein sequence ID" value="TGZ51885.1"/>
    <property type="molecule type" value="Genomic_DNA"/>
</dbReference>
<keyword evidence="3" id="KW-1185">Reference proteome</keyword>
<evidence type="ECO:0000313" key="3">
    <source>
        <dbReference type="Proteomes" id="UP000310200"/>
    </source>
</evidence>
<evidence type="ECO:0000256" key="1">
    <source>
        <dbReference type="SAM" id="MobiDB-lite"/>
    </source>
</evidence>
<reference evidence="2 3" key="1">
    <citation type="journal article" date="2019" name="Philos. Trans. R. Soc. Lond., B, Biol. Sci.">
        <title>Ant behaviour and brain gene expression of defending hosts depend on the ecological success of the intruding social parasite.</title>
        <authorList>
            <person name="Kaur R."/>
            <person name="Stoldt M."/>
            <person name="Jongepier E."/>
            <person name="Feldmeyer B."/>
            <person name="Menzel F."/>
            <person name="Bornberg-Bauer E."/>
            <person name="Foitzik S."/>
        </authorList>
    </citation>
    <scope>NUCLEOTIDE SEQUENCE [LARGE SCALE GENOMIC DNA]</scope>
    <source>
        <tissue evidence="2">Whole body</tissue>
    </source>
</reference>
<feature type="non-terminal residue" evidence="2">
    <location>
        <position position="1"/>
    </location>
</feature>
<dbReference type="Proteomes" id="UP000310200">
    <property type="component" value="Unassembled WGS sequence"/>
</dbReference>
<sequence length="169" mass="19674">VSTVILEIVRVGALQRNDVRPAYTCARRTRADALALVVTARNRVQTRARTHARTHARTRNVQSAVSTRSHETYVALRNNSCHGERYRQHTRATPDFNGAPPRKREQRERARPLDLAREKRELLLHFSERFTTTLCRASFVRRPFRVAAWEFKMKATSRRHNLADDDELC</sequence>
<comment type="caution">
    <text evidence="2">The sequence shown here is derived from an EMBL/GenBank/DDBJ whole genome shotgun (WGS) entry which is preliminary data.</text>
</comment>
<evidence type="ECO:0000313" key="2">
    <source>
        <dbReference type="EMBL" id="TGZ51885.1"/>
    </source>
</evidence>
<accession>A0A4S2KQ09</accession>
<feature type="compositionally biased region" description="Basic and acidic residues" evidence="1">
    <location>
        <begin position="102"/>
        <end position="111"/>
    </location>
</feature>
<name>A0A4S2KQ09_9HYME</name>
<dbReference type="AlphaFoldDB" id="A0A4S2KQ09"/>
<feature type="region of interest" description="Disordered" evidence="1">
    <location>
        <begin position="83"/>
        <end position="111"/>
    </location>
</feature>
<gene>
    <name evidence="2" type="ORF">DBV15_10006</name>
</gene>
<protein>
    <submittedName>
        <fullName evidence="2">Uncharacterized protein</fullName>
    </submittedName>
</protein>